<reference evidence="2" key="1">
    <citation type="journal article" date="2022" name="Int. J. Mol. Sci.">
        <title>Draft Genome of Tanacetum Coccineum: Genomic Comparison of Closely Related Tanacetum-Family Plants.</title>
        <authorList>
            <person name="Yamashiro T."/>
            <person name="Shiraishi A."/>
            <person name="Nakayama K."/>
            <person name="Satake H."/>
        </authorList>
    </citation>
    <scope>NUCLEOTIDE SEQUENCE</scope>
</reference>
<feature type="compositionally biased region" description="Basic and acidic residues" evidence="1">
    <location>
        <begin position="130"/>
        <end position="148"/>
    </location>
</feature>
<feature type="compositionally biased region" description="Acidic residues" evidence="1">
    <location>
        <begin position="106"/>
        <end position="129"/>
    </location>
</feature>
<organism evidence="2 3">
    <name type="scientific">Tanacetum coccineum</name>
    <dbReference type="NCBI Taxonomy" id="301880"/>
    <lineage>
        <taxon>Eukaryota</taxon>
        <taxon>Viridiplantae</taxon>
        <taxon>Streptophyta</taxon>
        <taxon>Embryophyta</taxon>
        <taxon>Tracheophyta</taxon>
        <taxon>Spermatophyta</taxon>
        <taxon>Magnoliopsida</taxon>
        <taxon>eudicotyledons</taxon>
        <taxon>Gunneridae</taxon>
        <taxon>Pentapetalae</taxon>
        <taxon>asterids</taxon>
        <taxon>campanulids</taxon>
        <taxon>Asterales</taxon>
        <taxon>Asteraceae</taxon>
        <taxon>Asteroideae</taxon>
        <taxon>Anthemideae</taxon>
        <taxon>Anthemidinae</taxon>
        <taxon>Tanacetum</taxon>
    </lineage>
</organism>
<evidence type="ECO:0000256" key="1">
    <source>
        <dbReference type="SAM" id="MobiDB-lite"/>
    </source>
</evidence>
<protein>
    <submittedName>
        <fullName evidence="2">Uncharacterized protein</fullName>
    </submittedName>
</protein>
<dbReference type="Proteomes" id="UP001151760">
    <property type="component" value="Unassembled WGS sequence"/>
</dbReference>
<feature type="region of interest" description="Disordered" evidence="1">
    <location>
        <begin position="1"/>
        <end position="70"/>
    </location>
</feature>
<feature type="compositionally biased region" description="Basic and acidic residues" evidence="1">
    <location>
        <begin position="339"/>
        <end position="352"/>
    </location>
</feature>
<name>A0ABQ5E3U9_9ASTR</name>
<sequence length="352" mass="38295">MFLKYSTGLIPPKKSRGKGSQGKKTVDVSQESVDVSDESEPEPAKKKTGSRTEQEAVDTMQARKPAKDSQVLKVQVKKLVGYQGFPITPQSSLLPQVMELKKDNDGDVDDEDEDDDHISDIQDTDDEDAKTESDKDEISKANVEKTAEENGDVELAGNAMISDYQVKESTKLPLPSSSLSVSSRFGTHFLNLSSDMSLTGVLKDSIQSPSILKFPVSVILETTTLPPIPEIPTETSVSTTLSPPHVTPTISIVQQTTTPIPTSPITTKDPTITTVVPESDALTAVQLRVIRKGFLTVVEHYLGSEIGDDLQKVLQRHTADLIQTYCVNPTPEPSKIQKPKIDLVPESKKSAS</sequence>
<evidence type="ECO:0000313" key="2">
    <source>
        <dbReference type="EMBL" id="GJT45722.1"/>
    </source>
</evidence>
<proteinExistence type="predicted"/>
<gene>
    <name evidence="2" type="ORF">Tco_0954437</name>
</gene>
<keyword evidence="3" id="KW-1185">Reference proteome</keyword>
<accession>A0ABQ5E3U9</accession>
<feature type="region of interest" description="Disordered" evidence="1">
    <location>
        <begin position="103"/>
        <end position="152"/>
    </location>
</feature>
<feature type="region of interest" description="Disordered" evidence="1">
    <location>
        <begin position="332"/>
        <end position="352"/>
    </location>
</feature>
<evidence type="ECO:0000313" key="3">
    <source>
        <dbReference type="Proteomes" id="UP001151760"/>
    </source>
</evidence>
<feature type="compositionally biased region" description="Basic and acidic residues" evidence="1">
    <location>
        <begin position="42"/>
        <end position="54"/>
    </location>
</feature>
<dbReference type="EMBL" id="BQNB010015925">
    <property type="protein sequence ID" value="GJT45722.1"/>
    <property type="molecule type" value="Genomic_DNA"/>
</dbReference>
<reference evidence="2" key="2">
    <citation type="submission" date="2022-01" db="EMBL/GenBank/DDBJ databases">
        <authorList>
            <person name="Yamashiro T."/>
            <person name="Shiraishi A."/>
            <person name="Satake H."/>
            <person name="Nakayama K."/>
        </authorList>
    </citation>
    <scope>NUCLEOTIDE SEQUENCE</scope>
</reference>
<comment type="caution">
    <text evidence="2">The sequence shown here is derived from an EMBL/GenBank/DDBJ whole genome shotgun (WGS) entry which is preliminary data.</text>
</comment>